<dbReference type="EMBL" id="JABCKV010002106">
    <property type="protein sequence ID" value="KAG5639790.1"/>
    <property type="molecule type" value="Genomic_DNA"/>
</dbReference>
<keyword evidence="1" id="KW-0732">Signal</keyword>
<sequence>MRFSSVFVLASLVVSSFASTAADVKAAIAIIDANLNGLANAVSTLPLVGGTLSQVLAIHTNAGPLIAASNKGAADAVNVSPKPLSVVDGRVILDSVQALESNIYHTLDDIADRSNIFSGFHVPAIPALIKQDLVNWNTATLALGAGLIGSVPADLLGNVTAFTTRTAANFGAAIAAFP</sequence>
<name>A0A9P7FN18_9AGAR</name>
<proteinExistence type="predicted"/>
<gene>
    <name evidence="3" type="ORF">DXG03_003539</name>
    <name evidence="2" type="ORF">DXG03_005596</name>
</gene>
<accession>A0A9P7FN18</accession>
<protein>
    <recommendedName>
        <fullName evidence="5">Cell wall galactomannoprotein</fullName>
    </recommendedName>
</protein>
<dbReference type="Gene3D" id="1.20.1280.140">
    <property type="match status" value="1"/>
</dbReference>
<comment type="caution">
    <text evidence="2">The sequence shown here is derived from an EMBL/GenBank/DDBJ whole genome shotgun (WGS) entry which is preliminary data.</text>
</comment>
<dbReference type="InterPro" id="IPR021054">
    <property type="entry name" value="Cell_wall_mannoprotein_1"/>
</dbReference>
<evidence type="ECO:0008006" key="5">
    <source>
        <dbReference type="Google" id="ProtNLM"/>
    </source>
</evidence>
<feature type="signal peptide" evidence="1">
    <location>
        <begin position="1"/>
        <end position="18"/>
    </location>
</feature>
<organism evidence="2 4">
    <name type="scientific">Asterophora parasitica</name>
    <dbReference type="NCBI Taxonomy" id="117018"/>
    <lineage>
        <taxon>Eukaryota</taxon>
        <taxon>Fungi</taxon>
        <taxon>Dikarya</taxon>
        <taxon>Basidiomycota</taxon>
        <taxon>Agaricomycotina</taxon>
        <taxon>Agaricomycetes</taxon>
        <taxon>Agaricomycetidae</taxon>
        <taxon>Agaricales</taxon>
        <taxon>Tricholomatineae</taxon>
        <taxon>Lyophyllaceae</taxon>
        <taxon>Asterophora</taxon>
    </lineage>
</organism>
<feature type="chain" id="PRO_5040653596" description="Cell wall galactomannoprotein" evidence="1">
    <location>
        <begin position="19"/>
        <end position="178"/>
    </location>
</feature>
<dbReference type="EMBL" id="JABCKV010003482">
    <property type="protein sequence ID" value="KAG5634959.1"/>
    <property type="molecule type" value="Genomic_DNA"/>
</dbReference>
<dbReference type="Proteomes" id="UP000775547">
    <property type="component" value="Unassembled WGS sequence"/>
</dbReference>
<evidence type="ECO:0000313" key="4">
    <source>
        <dbReference type="Proteomes" id="UP000775547"/>
    </source>
</evidence>
<reference evidence="2" key="2">
    <citation type="submission" date="2021-10" db="EMBL/GenBank/DDBJ databases">
        <title>Phylogenomics reveals ancestral predisposition of the termite-cultivated fungus Termitomyces towards a domesticated lifestyle.</title>
        <authorList>
            <person name="Auxier B."/>
            <person name="Grum-Grzhimaylo A."/>
            <person name="Cardenas M.E."/>
            <person name="Lodge J.D."/>
            <person name="Laessoe T."/>
            <person name="Pedersen O."/>
            <person name="Smith M.E."/>
            <person name="Kuyper T.W."/>
            <person name="Franco-Molano E.A."/>
            <person name="Baroni T.J."/>
            <person name="Aanen D.K."/>
        </authorList>
    </citation>
    <scope>NUCLEOTIDE SEQUENCE</scope>
    <source>
        <strain evidence="2">AP01</strain>
        <tissue evidence="2">Mycelium</tissue>
    </source>
</reference>
<evidence type="ECO:0000313" key="3">
    <source>
        <dbReference type="EMBL" id="KAG5639790.1"/>
    </source>
</evidence>
<dbReference type="OrthoDB" id="3485059at2759"/>
<dbReference type="AlphaFoldDB" id="A0A9P7FN18"/>
<reference evidence="2" key="1">
    <citation type="submission" date="2020-07" db="EMBL/GenBank/DDBJ databases">
        <authorList>
            <person name="Nieuwenhuis M."/>
            <person name="Van De Peppel L.J.J."/>
        </authorList>
    </citation>
    <scope>NUCLEOTIDE SEQUENCE</scope>
    <source>
        <strain evidence="2">AP01</strain>
        <tissue evidence="2">Mycelium</tissue>
    </source>
</reference>
<evidence type="ECO:0000256" key="1">
    <source>
        <dbReference type="SAM" id="SignalP"/>
    </source>
</evidence>
<evidence type="ECO:0000313" key="2">
    <source>
        <dbReference type="EMBL" id="KAG5634959.1"/>
    </source>
</evidence>
<dbReference type="Pfam" id="PF12296">
    <property type="entry name" value="HsbA"/>
    <property type="match status" value="1"/>
</dbReference>
<keyword evidence="4" id="KW-1185">Reference proteome</keyword>